<keyword evidence="3 10" id="KW-0328">Glycosyltransferase</keyword>
<dbReference type="InterPro" id="IPR007235">
    <property type="entry name" value="Glyco_trans_28_C"/>
</dbReference>
<dbReference type="Pfam" id="PF04101">
    <property type="entry name" value="Glyco_tran_28_C"/>
    <property type="match status" value="1"/>
</dbReference>
<feature type="binding site" evidence="10">
    <location>
        <begin position="20"/>
        <end position="22"/>
    </location>
    <ligand>
        <name>UDP-N-acetyl-alpha-D-glucosamine</name>
        <dbReference type="ChEBI" id="CHEBI:57705"/>
    </ligand>
</feature>
<keyword evidence="6 10" id="KW-0573">Peptidoglycan synthesis</keyword>
<dbReference type="PANTHER" id="PTHR21015:SF22">
    <property type="entry name" value="GLYCOSYLTRANSFERASE"/>
    <property type="match status" value="1"/>
</dbReference>
<dbReference type="GO" id="GO:0005975">
    <property type="term" value="P:carbohydrate metabolic process"/>
    <property type="evidence" value="ECO:0007669"/>
    <property type="project" value="InterPro"/>
</dbReference>
<evidence type="ECO:0000256" key="3">
    <source>
        <dbReference type="ARBA" id="ARBA00022676"/>
    </source>
</evidence>
<feature type="binding site" evidence="10">
    <location>
        <position position="221"/>
    </location>
    <ligand>
        <name>UDP-N-acetyl-alpha-D-glucosamine</name>
        <dbReference type="ChEBI" id="CHEBI:57705"/>
    </ligand>
</feature>
<dbReference type="EMBL" id="DUTP01000003">
    <property type="protein sequence ID" value="HHX99483.1"/>
    <property type="molecule type" value="Genomic_DNA"/>
</dbReference>
<feature type="binding site" evidence="10">
    <location>
        <position position="328"/>
    </location>
    <ligand>
        <name>UDP-N-acetyl-alpha-D-glucosamine</name>
        <dbReference type="ChEBI" id="CHEBI:57705"/>
    </ligand>
</feature>
<feature type="binding site" evidence="10">
    <location>
        <position position="186"/>
    </location>
    <ligand>
        <name>UDP-N-acetyl-alpha-D-glucosamine</name>
        <dbReference type="ChEBI" id="CHEBI:57705"/>
    </ligand>
</feature>
<evidence type="ECO:0000256" key="8">
    <source>
        <dbReference type="ARBA" id="ARBA00023306"/>
    </source>
</evidence>
<comment type="caution">
    <text evidence="10">Lacks conserved residue(s) required for the propagation of feature annotation.</text>
</comment>
<dbReference type="Gene3D" id="3.40.50.2000">
    <property type="entry name" value="Glycogen Phosphorylase B"/>
    <property type="match status" value="2"/>
</dbReference>
<evidence type="ECO:0000256" key="4">
    <source>
        <dbReference type="ARBA" id="ARBA00022679"/>
    </source>
</evidence>
<dbReference type="EC" id="2.4.1.227" evidence="10"/>
<proteinExistence type="inferred from homology"/>
<dbReference type="GO" id="GO:0050511">
    <property type="term" value="F:undecaprenyldiphospho-muramoylpentapeptide beta-N-acetylglucosaminyltransferase activity"/>
    <property type="evidence" value="ECO:0007669"/>
    <property type="project" value="UniProtKB-UniRule"/>
</dbReference>
<dbReference type="AlphaFoldDB" id="A0A832R913"/>
<dbReference type="GO" id="GO:0008360">
    <property type="term" value="P:regulation of cell shape"/>
    <property type="evidence" value="ECO:0007669"/>
    <property type="project" value="UniProtKB-KW"/>
</dbReference>
<evidence type="ECO:0000313" key="14">
    <source>
        <dbReference type="Proteomes" id="UP000576550"/>
    </source>
</evidence>
<comment type="caution">
    <text evidence="13">The sequence shown here is derived from an EMBL/GenBank/DDBJ whole genome shotgun (WGS) entry which is preliminary data.</text>
</comment>
<evidence type="ECO:0000259" key="12">
    <source>
        <dbReference type="Pfam" id="PF04101"/>
    </source>
</evidence>
<evidence type="ECO:0000256" key="2">
    <source>
        <dbReference type="ARBA" id="ARBA00022618"/>
    </source>
</evidence>
<organism evidence="13 14">
    <name type="scientific">Candidatus Dojkabacteria bacterium</name>
    <dbReference type="NCBI Taxonomy" id="2099670"/>
    <lineage>
        <taxon>Bacteria</taxon>
        <taxon>Candidatus Dojkabacteria</taxon>
    </lineage>
</organism>
<evidence type="ECO:0000313" key="13">
    <source>
        <dbReference type="EMBL" id="HHX99483.1"/>
    </source>
</evidence>
<keyword evidence="9 10" id="KW-0961">Cell wall biogenesis/degradation</keyword>
<evidence type="ECO:0000256" key="9">
    <source>
        <dbReference type="ARBA" id="ARBA00023316"/>
    </source>
</evidence>
<comment type="function">
    <text evidence="10">Cell wall formation. Catalyzes the transfer of a GlcNAc subunit on undecaprenyl-pyrophosphoryl-MurNAc-pentapeptide (lipid intermediate I) to form undecaprenyl-pyrophosphoryl-MurNAc-(pentapeptide)GlcNAc (lipid intermediate II).</text>
</comment>
<keyword evidence="8 10" id="KW-0131">Cell cycle</keyword>
<reference evidence="13 14" key="1">
    <citation type="journal article" date="2020" name="Biotechnol. Biofuels">
        <title>New insights from the biogas microbiome by comprehensive genome-resolved metagenomics of nearly 1600 species originating from multiple anaerobic digesters.</title>
        <authorList>
            <person name="Campanaro S."/>
            <person name="Treu L."/>
            <person name="Rodriguez-R L.M."/>
            <person name="Kovalovszki A."/>
            <person name="Ziels R.M."/>
            <person name="Maus I."/>
            <person name="Zhu X."/>
            <person name="Kougias P.G."/>
            <person name="Basile A."/>
            <person name="Luo G."/>
            <person name="Schluter A."/>
            <person name="Konstantinidis K.T."/>
            <person name="Angelidaki I."/>
        </authorList>
    </citation>
    <scope>NUCLEOTIDE SEQUENCE [LARGE SCALE GENOMIC DNA]</scope>
    <source>
        <strain evidence="13">AS05jafATM_89</strain>
    </source>
</reference>
<dbReference type="GO" id="GO:0071555">
    <property type="term" value="P:cell wall organization"/>
    <property type="evidence" value="ECO:0007669"/>
    <property type="project" value="UniProtKB-KW"/>
</dbReference>
<evidence type="ECO:0000256" key="6">
    <source>
        <dbReference type="ARBA" id="ARBA00022984"/>
    </source>
</evidence>
<keyword evidence="4 10" id="KW-0808">Transferase</keyword>
<keyword evidence="2 10" id="KW-0132">Cell division</keyword>
<evidence type="ECO:0000256" key="10">
    <source>
        <dbReference type="HAMAP-Rule" id="MF_00033"/>
    </source>
</evidence>
<evidence type="ECO:0000256" key="5">
    <source>
        <dbReference type="ARBA" id="ARBA00022960"/>
    </source>
</evidence>
<dbReference type="UniPathway" id="UPA00219"/>
<sequence>MHKEPKKVLTKRVVVTGGGSGGHISSAKAIIKELDERYTLNPNNFLYIGSDLGTEKEKPGNSLEMRVFANEKFEKKYIRGGKLQRYFNMRTIYLLFRTILGFIDTFKIFRIFKPDIVISTGGFVSVPVCLVARLFKADIYLHEQTASVGLTNRIVGKFAKKIFLAYPLSQEYFPKERTIYTGNPVRNEVFQEGGTGPLVEQVRKMLEIQEEYPIIYVSGGSLGSHLINQAIKESLVPLLHDFQIILQTGDSKATNDYNIMCLEKEKLEESFKDRFVVTKYVDNDAIGFVLNNTDFFLGRAGANTVYEMGVLQIPSILIPIPWVTNNEQQKNAEVLKSTGLATIISEAELTPEKLQMTVNLFTRKELDVNLKKIKDIFVLNAQKKIVDNINF</sequence>
<dbReference type="SUPFAM" id="SSF53756">
    <property type="entry name" value="UDP-Glycosyltransferase/glycogen phosphorylase"/>
    <property type="match status" value="1"/>
</dbReference>
<dbReference type="CDD" id="cd03785">
    <property type="entry name" value="GT28_MurG"/>
    <property type="match status" value="1"/>
</dbReference>
<comment type="catalytic activity">
    <reaction evidence="10">
        <text>di-trans,octa-cis-undecaprenyl diphospho-N-acetyl-alpha-D-muramoyl-L-alanyl-D-glutamyl-meso-2,6-diaminopimeloyl-D-alanyl-D-alanine + UDP-N-acetyl-alpha-D-glucosamine = di-trans,octa-cis-undecaprenyl diphospho-[N-acetyl-alpha-D-glucosaminyl-(1-&gt;4)]-N-acetyl-alpha-D-muramoyl-L-alanyl-D-glutamyl-meso-2,6-diaminopimeloyl-D-alanyl-D-alanine + UDP + H(+)</text>
        <dbReference type="Rhea" id="RHEA:31227"/>
        <dbReference type="ChEBI" id="CHEBI:15378"/>
        <dbReference type="ChEBI" id="CHEBI:57705"/>
        <dbReference type="ChEBI" id="CHEBI:58223"/>
        <dbReference type="ChEBI" id="CHEBI:61387"/>
        <dbReference type="ChEBI" id="CHEBI:61388"/>
        <dbReference type="EC" id="2.4.1.227"/>
    </reaction>
</comment>
<feature type="domain" description="Glycosyltransferase family 28 N-terminal" evidence="11">
    <location>
        <begin position="13"/>
        <end position="163"/>
    </location>
</feature>
<gene>
    <name evidence="10" type="primary">murG</name>
    <name evidence="13" type="ORF">GX533_02280</name>
</gene>
<evidence type="ECO:0000259" key="11">
    <source>
        <dbReference type="Pfam" id="PF03033"/>
    </source>
</evidence>
<name>A0A832R913_9BACT</name>
<keyword evidence="7 10" id="KW-0472">Membrane</keyword>
<dbReference type="GO" id="GO:0051301">
    <property type="term" value="P:cell division"/>
    <property type="evidence" value="ECO:0007669"/>
    <property type="project" value="UniProtKB-KW"/>
</dbReference>
<comment type="pathway">
    <text evidence="10">Cell wall biogenesis; peptidoglycan biosynthesis.</text>
</comment>
<accession>A0A832R913</accession>
<protein>
    <recommendedName>
        <fullName evidence="10">UDP-N-acetylglucosamine--N-acetylmuramyl-(pentapeptide) pyrophosphoryl-undecaprenol N-acetylglucosamine transferase</fullName>
        <ecNumber evidence="10">2.4.1.227</ecNumber>
    </recommendedName>
    <alternativeName>
        <fullName evidence="10">Undecaprenyl-PP-MurNAc-pentapeptide-UDPGlcNAc GlcNAc transferase</fullName>
    </alternativeName>
</protein>
<dbReference type="InterPro" id="IPR004276">
    <property type="entry name" value="GlycoTrans_28_N"/>
</dbReference>
<dbReference type="PANTHER" id="PTHR21015">
    <property type="entry name" value="UDP-N-ACETYLGLUCOSAMINE--N-ACETYLMURAMYL-(PENTAPEPTIDE) PYROPHOSPHORYL-UNDECAPRENOL N-ACETYLGLUCOSAMINE TRANSFERASE 1"/>
    <property type="match status" value="1"/>
</dbReference>
<comment type="subcellular location">
    <subcellularLocation>
        <location evidence="10">Cell membrane</location>
        <topology evidence="10">Peripheral membrane protein</topology>
        <orientation evidence="10">Cytoplasmic side</orientation>
    </subcellularLocation>
</comment>
<dbReference type="InterPro" id="IPR006009">
    <property type="entry name" value="GlcNAc_MurG"/>
</dbReference>
<feature type="domain" description="Glycosyl transferase family 28 C-terminal" evidence="12">
    <location>
        <begin position="214"/>
        <end position="369"/>
    </location>
</feature>
<dbReference type="GO" id="GO:0009252">
    <property type="term" value="P:peptidoglycan biosynthetic process"/>
    <property type="evidence" value="ECO:0007669"/>
    <property type="project" value="UniProtKB-UniRule"/>
</dbReference>
<evidence type="ECO:0000256" key="7">
    <source>
        <dbReference type="ARBA" id="ARBA00023136"/>
    </source>
</evidence>
<dbReference type="HAMAP" id="MF_00033">
    <property type="entry name" value="MurG"/>
    <property type="match status" value="1"/>
</dbReference>
<comment type="similarity">
    <text evidence="10">Belongs to the glycosyltransferase 28 family. MurG subfamily.</text>
</comment>
<dbReference type="Pfam" id="PF03033">
    <property type="entry name" value="Glyco_transf_28"/>
    <property type="match status" value="1"/>
</dbReference>
<evidence type="ECO:0000256" key="1">
    <source>
        <dbReference type="ARBA" id="ARBA00022475"/>
    </source>
</evidence>
<dbReference type="Proteomes" id="UP000576550">
    <property type="component" value="Unassembled WGS sequence"/>
</dbReference>
<keyword evidence="5 10" id="KW-0133">Cell shape</keyword>
<keyword evidence="1 10" id="KW-1003">Cell membrane</keyword>
<dbReference type="GO" id="GO:0005886">
    <property type="term" value="C:plasma membrane"/>
    <property type="evidence" value="ECO:0007669"/>
    <property type="project" value="UniProtKB-SubCell"/>
</dbReference>